<evidence type="ECO:0000259" key="1">
    <source>
        <dbReference type="PROSITE" id="PS50995"/>
    </source>
</evidence>
<dbReference type="GO" id="GO:0006950">
    <property type="term" value="P:response to stress"/>
    <property type="evidence" value="ECO:0007669"/>
    <property type="project" value="TreeGrafter"/>
</dbReference>
<dbReference type="InterPro" id="IPR036390">
    <property type="entry name" value="WH_DNA-bd_sf"/>
</dbReference>
<dbReference type="Gene3D" id="1.10.10.10">
    <property type="entry name" value="Winged helix-like DNA-binding domain superfamily/Winged helix DNA-binding domain"/>
    <property type="match status" value="1"/>
</dbReference>
<accession>A0A919PZC1</accession>
<dbReference type="SUPFAM" id="SSF46785">
    <property type="entry name" value="Winged helix' DNA-binding domain"/>
    <property type="match status" value="1"/>
</dbReference>
<dbReference type="SMART" id="SM00347">
    <property type="entry name" value="HTH_MARR"/>
    <property type="match status" value="1"/>
</dbReference>
<comment type="caution">
    <text evidence="2">The sequence shown here is derived from an EMBL/GenBank/DDBJ whole genome shotgun (WGS) entry which is preliminary data.</text>
</comment>
<dbReference type="InterPro" id="IPR036388">
    <property type="entry name" value="WH-like_DNA-bd_sf"/>
</dbReference>
<name>A0A919PZC1_9ACTN</name>
<organism evidence="2 3">
    <name type="scientific">Dactylosporangium siamense</name>
    <dbReference type="NCBI Taxonomy" id="685454"/>
    <lineage>
        <taxon>Bacteria</taxon>
        <taxon>Bacillati</taxon>
        <taxon>Actinomycetota</taxon>
        <taxon>Actinomycetes</taxon>
        <taxon>Micromonosporales</taxon>
        <taxon>Micromonosporaceae</taxon>
        <taxon>Dactylosporangium</taxon>
    </lineage>
</organism>
<evidence type="ECO:0000313" key="2">
    <source>
        <dbReference type="EMBL" id="GIG51065.1"/>
    </source>
</evidence>
<dbReference type="InterPro" id="IPR039422">
    <property type="entry name" value="MarR/SlyA-like"/>
</dbReference>
<dbReference type="PANTHER" id="PTHR33164:SF57">
    <property type="entry name" value="MARR-FAMILY TRANSCRIPTIONAL REGULATOR"/>
    <property type="match status" value="1"/>
</dbReference>
<protein>
    <submittedName>
        <fullName evidence="2">MarR family transcriptional regulator</fullName>
    </submittedName>
</protein>
<feature type="domain" description="HTH marR-type" evidence="1">
    <location>
        <begin position="1"/>
        <end position="128"/>
    </location>
</feature>
<dbReference type="Pfam" id="PF12802">
    <property type="entry name" value="MarR_2"/>
    <property type="match status" value="1"/>
</dbReference>
<evidence type="ECO:0000313" key="3">
    <source>
        <dbReference type="Proteomes" id="UP000660611"/>
    </source>
</evidence>
<dbReference type="RefSeq" id="WP_203852690.1">
    <property type="nucleotide sequence ID" value="NZ_BAAAVW010000005.1"/>
</dbReference>
<dbReference type="AlphaFoldDB" id="A0A919PZC1"/>
<dbReference type="GO" id="GO:0003700">
    <property type="term" value="F:DNA-binding transcription factor activity"/>
    <property type="evidence" value="ECO:0007669"/>
    <property type="project" value="InterPro"/>
</dbReference>
<sequence length="149" mass="16132">MELRDELSGLMKVLRVLKQQRHPVLPSGTVGLLLAIERGGRLKDVAATCALDQSTTSRAVSAASQAGLVRRVPDPHDGRASILELTDAGRATLAEAVTWYDALLADALRDWTSADVEQFGAYLRRFTTALHDTSLHSTSLHGTSLEAQR</sequence>
<keyword evidence="3" id="KW-1185">Reference proteome</keyword>
<dbReference type="PANTHER" id="PTHR33164">
    <property type="entry name" value="TRANSCRIPTIONAL REGULATOR, MARR FAMILY"/>
    <property type="match status" value="1"/>
</dbReference>
<dbReference type="EMBL" id="BONQ01000147">
    <property type="protein sequence ID" value="GIG51065.1"/>
    <property type="molecule type" value="Genomic_DNA"/>
</dbReference>
<dbReference type="InterPro" id="IPR000835">
    <property type="entry name" value="HTH_MarR-typ"/>
</dbReference>
<dbReference type="Proteomes" id="UP000660611">
    <property type="component" value="Unassembled WGS sequence"/>
</dbReference>
<reference evidence="2" key="1">
    <citation type="submission" date="2021-01" db="EMBL/GenBank/DDBJ databases">
        <title>Whole genome shotgun sequence of Dactylosporangium siamense NBRC 106093.</title>
        <authorList>
            <person name="Komaki H."/>
            <person name="Tamura T."/>
        </authorList>
    </citation>
    <scope>NUCLEOTIDE SEQUENCE</scope>
    <source>
        <strain evidence="2">NBRC 106093</strain>
    </source>
</reference>
<proteinExistence type="predicted"/>
<gene>
    <name evidence="2" type="ORF">Dsi01nite_091060</name>
</gene>
<dbReference type="PROSITE" id="PS50995">
    <property type="entry name" value="HTH_MARR_2"/>
    <property type="match status" value="1"/>
</dbReference>